<feature type="transmembrane region" description="Helical" evidence="8">
    <location>
        <begin position="179"/>
        <end position="200"/>
    </location>
</feature>
<dbReference type="EMBL" id="JAKWFO010000003">
    <property type="protein sequence ID" value="KAI9638700.1"/>
    <property type="molecule type" value="Genomic_DNA"/>
</dbReference>
<dbReference type="InterPro" id="IPR036259">
    <property type="entry name" value="MFS_trans_sf"/>
</dbReference>
<evidence type="ECO:0000256" key="8">
    <source>
        <dbReference type="SAM" id="Phobius"/>
    </source>
</evidence>
<feature type="compositionally biased region" description="Basic and acidic residues" evidence="7">
    <location>
        <begin position="11"/>
        <end position="24"/>
    </location>
</feature>
<comment type="similarity">
    <text evidence="6">Belongs to the major facilitator superfamily. Allantoate permease family.</text>
</comment>
<dbReference type="GO" id="GO:0022857">
    <property type="term" value="F:transmembrane transporter activity"/>
    <property type="evidence" value="ECO:0007669"/>
    <property type="project" value="InterPro"/>
</dbReference>
<keyword evidence="11" id="KW-1185">Reference proteome</keyword>
<feature type="transmembrane region" description="Helical" evidence="8">
    <location>
        <begin position="281"/>
        <end position="301"/>
    </location>
</feature>
<dbReference type="AlphaFoldDB" id="A0AA38LWT7"/>
<dbReference type="InterPro" id="IPR011701">
    <property type="entry name" value="MFS"/>
</dbReference>
<comment type="caution">
    <text evidence="10">The sequence shown here is derived from an EMBL/GenBank/DDBJ whole genome shotgun (WGS) entry which is preliminary data.</text>
</comment>
<keyword evidence="3 8" id="KW-0812">Transmembrane</keyword>
<reference evidence="10" key="1">
    <citation type="journal article" date="2022" name="G3 (Bethesda)">
        <title>High quality genome of the basidiomycete yeast Dioszegia hungarica PDD-24b-2 isolated from cloud water.</title>
        <authorList>
            <person name="Jarrige D."/>
            <person name="Haridas S."/>
            <person name="Bleykasten-Grosshans C."/>
            <person name="Joly M."/>
            <person name="Nadalig T."/>
            <person name="Sancelme M."/>
            <person name="Vuilleumier S."/>
            <person name="Grigoriev I.V."/>
            <person name="Amato P."/>
            <person name="Bringel F."/>
        </authorList>
    </citation>
    <scope>NUCLEOTIDE SEQUENCE</scope>
    <source>
        <strain evidence="10">PDD-24b-2</strain>
    </source>
</reference>
<sequence>MSATNYVQGDDMEKAHSTHELEHEAVDKMGNEPRVVLTEEDNRRLCRKTDKRILAILMWIYFLQIFDKVVFGLGNVFGLSTDLALTGDQYSFAGAIHAIAQLAWQPFSSYIIVRIPARQLMTFLVFAWGCSAACMAAATNYQGIYITRFFLGLFEAGCLPLFSIITAQWYRRSEQPLRVACWYGTNGIATVVAGILAFGLGHINGSFKAWQALYLFAGVITVASAPLVWFFLDNDVQSARFFTEEEKVMAVERLRANQTGTGSHEWKWDQARETFLDPKTYLWLGIAMLPNLGASVTGVFGPTLIRNFGFDKFITTLLTMPFGALQTIAILIGCYCAQKVSNKSGILSFLMAIAVGGCVMLYTQSAAALGVPTLTQAQQSISLGGYYLLAFLYGGNPLIVSWIIANTAGQTKKSVVMALFNAASAAGNIVGPLLFTAADAPRYVPGIRAVLIIFIILIGLIALQVVVLFFLNKRRQSQRVAKGLPKIIHDTSMEAKFKAYGEDEGAAGTMGEEGLHDVSDMRNPLFTYVY</sequence>
<feature type="transmembrane region" description="Helical" evidence="8">
    <location>
        <begin position="416"/>
        <end position="435"/>
    </location>
</feature>
<proteinExistence type="inferred from homology"/>
<dbReference type="Proteomes" id="UP001164286">
    <property type="component" value="Unassembled WGS sequence"/>
</dbReference>
<evidence type="ECO:0000313" key="10">
    <source>
        <dbReference type="EMBL" id="KAI9638700.1"/>
    </source>
</evidence>
<feature type="transmembrane region" description="Helical" evidence="8">
    <location>
        <begin position="120"/>
        <end position="139"/>
    </location>
</feature>
<feature type="transmembrane region" description="Helical" evidence="8">
    <location>
        <begin position="447"/>
        <end position="471"/>
    </location>
</feature>
<feature type="transmembrane region" description="Helical" evidence="8">
    <location>
        <begin position="344"/>
        <end position="363"/>
    </location>
</feature>
<dbReference type="Pfam" id="PF07690">
    <property type="entry name" value="MFS_1"/>
    <property type="match status" value="1"/>
</dbReference>
<comment type="subcellular location">
    <subcellularLocation>
        <location evidence="1">Membrane</location>
        <topology evidence="1">Multi-pass membrane protein</topology>
    </subcellularLocation>
</comment>
<evidence type="ECO:0000256" key="2">
    <source>
        <dbReference type="ARBA" id="ARBA00022448"/>
    </source>
</evidence>
<keyword evidence="2" id="KW-0813">Transport</keyword>
<evidence type="ECO:0000256" key="1">
    <source>
        <dbReference type="ARBA" id="ARBA00004141"/>
    </source>
</evidence>
<evidence type="ECO:0000259" key="9">
    <source>
        <dbReference type="PROSITE" id="PS50850"/>
    </source>
</evidence>
<evidence type="ECO:0000256" key="7">
    <source>
        <dbReference type="SAM" id="MobiDB-lite"/>
    </source>
</evidence>
<feature type="transmembrane region" description="Helical" evidence="8">
    <location>
        <begin position="90"/>
        <end position="113"/>
    </location>
</feature>
<feature type="region of interest" description="Disordered" evidence="7">
    <location>
        <begin position="1"/>
        <end position="24"/>
    </location>
</feature>
<protein>
    <submittedName>
        <fullName evidence="10">Allantoate permease</fullName>
    </submittedName>
</protein>
<evidence type="ECO:0000256" key="4">
    <source>
        <dbReference type="ARBA" id="ARBA00022989"/>
    </source>
</evidence>
<dbReference type="PANTHER" id="PTHR43791:SF16">
    <property type="entry name" value="TRANSPORTER, PUTATIVE (AFU_ORTHOLOGUE AFUA_3G01840)-RELATED"/>
    <property type="match status" value="1"/>
</dbReference>
<feature type="transmembrane region" description="Helical" evidence="8">
    <location>
        <begin position="313"/>
        <end position="337"/>
    </location>
</feature>
<dbReference type="InterPro" id="IPR020846">
    <property type="entry name" value="MFS_dom"/>
</dbReference>
<feature type="transmembrane region" description="Helical" evidence="8">
    <location>
        <begin position="145"/>
        <end position="167"/>
    </location>
</feature>
<dbReference type="GO" id="GO:0016020">
    <property type="term" value="C:membrane"/>
    <property type="evidence" value="ECO:0007669"/>
    <property type="project" value="UniProtKB-SubCell"/>
</dbReference>
<dbReference type="RefSeq" id="XP_052948477.1">
    <property type="nucleotide sequence ID" value="XM_053092279.1"/>
</dbReference>
<organism evidence="10 11">
    <name type="scientific">Dioszegia hungarica</name>
    <dbReference type="NCBI Taxonomy" id="4972"/>
    <lineage>
        <taxon>Eukaryota</taxon>
        <taxon>Fungi</taxon>
        <taxon>Dikarya</taxon>
        <taxon>Basidiomycota</taxon>
        <taxon>Agaricomycotina</taxon>
        <taxon>Tremellomycetes</taxon>
        <taxon>Tremellales</taxon>
        <taxon>Bulleribasidiaceae</taxon>
        <taxon>Dioszegia</taxon>
    </lineage>
</organism>
<dbReference type="GeneID" id="77731484"/>
<keyword evidence="5 8" id="KW-0472">Membrane</keyword>
<dbReference type="FunFam" id="1.20.1250.20:FF:000064">
    <property type="entry name" value="MFS allantoate transporter"/>
    <property type="match status" value="1"/>
</dbReference>
<gene>
    <name evidence="10" type="ORF">MKK02DRAFT_43108</name>
</gene>
<feature type="transmembrane region" description="Helical" evidence="8">
    <location>
        <begin position="383"/>
        <end position="404"/>
    </location>
</feature>
<dbReference type="PROSITE" id="PS50850">
    <property type="entry name" value="MFS"/>
    <property type="match status" value="1"/>
</dbReference>
<accession>A0AA38LWT7</accession>
<evidence type="ECO:0000256" key="6">
    <source>
        <dbReference type="ARBA" id="ARBA00037968"/>
    </source>
</evidence>
<dbReference type="PANTHER" id="PTHR43791">
    <property type="entry name" value="PERMEASE-RELATED"/>
    <property type="match status" value="1"/>
</dbReference>
<feature type="transmembrane region" description="Helical" evidence="8">
    <location>
        <begin position="212"/>
        <end position="232"/>
    </location>
</feature>
<evidence type="ECO:0000313" key="11">
    <source>
        <dbReference type="Proteomes" id="UP001164286"/>
    </source>
</evidence>
<feature type="domain" description="Major facilitator superfamily (MFS) profile" evidence="9">
    <location>
        <begin position="53"/>
        <end position="476"/>
    </location>
</feature>
<feature type="transmembrane region" description="Helical" evidence="8">
    <location>
        <begin position="53"/>
        <end position="78"/>
    </location>
</feature>
<dbReference type="SUPFAM" id="SSF103473">
    <property type="entry name" value="MFS general substrate transporter"/>
    <property type="match status" value="1"/>
</dbReference>
<evidence type="ECO:0000256" key="3">
    <source>
        <dbReference type="ARBA" id="ARBA00022692"/>
    </source>
</evidence>
<dbReference type="Gene3D" id="1.20.1250.20">
    <property type="entry name" value="MFS general substrate transporter like domains"/>
    <property type="match status" value="2"/>
</dbReference>
<name>A0AA38LWT7_9TREE</name>
<evidence type="ECO:0000256" key="5">
    <source>
        <dbReference type="ARBA" id="ARBA00023136"/>
    </source>
</evidence>
<keyword evidence="4 8" id="KW-1133">Transmembrane helix</keyword>